<dbReference type="GO" id="GO:0005892">
    <property type="term" value="C:acetylcholine-gated channel complex"/>
    <property type="evidence" value="ECO:0007669"/>
    <property type="project" value="InterPro"/>
</dbReference>
<dbReference type="AlphaFoldDB" id="A0AA36HCL2"/>
<keyword evidence="2" id="KW-1185">Reference proteome</keyword>
<dbReference type="Gene3D" id="3.10.310.50">
    <property type="match status" value="1"/>
</dbReference>
<organism evidence="1 2">
    <name type="scientific">Cylicocyclus nassatus</name>
    <name type="common">Nematode worm</name>
    <dbReference type="NCBI Taxonomy" id="53992"/>
    <lineage>
        <taxon>Eukaryota</taxon>
        <taxon>Metazoa</taxon>
        <taxon>Ecdysozoa</taxon>
        <taxon>Nematoda</taxon>
        <taxon>Chromadorea</taxon>
        <taxon>Rhabditida</taxon>
        <taxon>Rhabditina</taxon>
        <taxon>Rhabditomorpha</taxon>
        <taxon>Strongyloidea</taxon>
        <taxon>Strongylidae</taxon>
        <taxon>Cylicocyclus</taxon>
    </lineage>
</organism>
<dbReference type="InterPro" id="IPR033438">
    <property type="entry name" value="MOLO1"/>
</dbReference>
<dbReference type="EMBL" id="CATQJL010000316">
    <property type="protein sequence ID" value="CAJ0607707.1"/>
    <property type="molecule type" value="Genomic_DNA"/>
</dbReference>
<evidence type="ECO:0000313" key="1">
    <source>
        <dbReference type="EMBL" id="CAJ0607707.1"/>
    </source>
</evidence>
<sequence length="365" mass="40488">MWLVLAALVGSVTAQYTSQTYPDPRLDPITCRLPFPAHVCDPSSILSDDERLRLMQRINEFRPITAGIKNTSPACHNQPEKSLEIFVIVIDKIGSIPGAPVDIEKFANNLKRRYQNYQDVSSCDATVLIVNSRQDRQIFTVAGRDARISKDTLRKAFERNVGHFKAGHYAMGLEGMIEIVVATYSQSHIVQVPTPELYSTNSASATHSAEQLKPIAAPAPEKILPAPEAVVPFRAAGLPNSIQPSAKLPISLDDVPEDDKIWVSIMQQAVARCGQGTDTLAANVRAVVEEAMSISLKLISDARYNSIEEEVETHKDVIGTRERAWENAKTKFIQPLFQQYRTTILNSAQQTCPSITLKSLKRRRV</sequence>
<dbReference type="Pfam" id="PF17175">
    <property type="entry name" value="MOLO1"/>
    <property type="match status" value="1"/>
</dbReference>
<comment type="caution">
    <text evidence="1">The sequence shown here is derived from an EMBL/GenBank/DDBJ whole genome shotgun (WGS) entry which is preliminary data.</text>
</comment>
<dbReference type="PANTHER" id="PTHR33748">
    <property type="entry name" value="PROTEIN CBG04600"/>
    <property type="match status" value="1"/>
</dbReference>
<gene>
    <name evidence="1" type="ORF">CYNAS_LOCUS19690</name>
</gene>
<name>A0AA36HCL2_CYLNA</name>
<evidence type="ECO:0000313" key="2">
    <source>
        <dbReference type="Proteomes" id="UP001176961"/>
    </source>
</evidence>
<protein>
    <submittedName>
        <fullName evidence="1">Uncharacterized protein</fullName>
    </submittedName>
</protein>
<reference evidence="1" key="1">
    <citation type="submission" date="2023-07" db="EMBL/GenBank/DDBJ databases">
        <authorList>
            <consortium name="CYATHOMIX"/>
        </authorList>
    </citation>
    <scope>NUCLEOTIDE SEQUENCE</scope>
    <source>
        <strain evidence="1">N/A</strain>
    </source>
</reference>
<dbReference type="PANTHER" id="PTHR33748:SF3">
    <property type="entry name" value="TPM_PHOSPHATASE DOMAIN-CONTAINING PROTEIN"/>
    <property type="match status" value="1"/>
</dbReference>
<accession>A0AA36HCL2</accession>
<dbReference type="Proteomes" id="UP001176961">
    <property type="component" value="Unassembled WGS sequence"/>
</dbReference>
<proteinExistence type="predicted"/>